<proteinExistence type="predicted"/>
<dbReference type="InterPro" id="IPR011055">
    <property type="entry name" value="Dup_hybrid_motif"/>
</dbReference>
<protein>
    <recommendedName>
        <fullName evidence="3">M23ase beta-sheet core domain-containing protein</fullName>
    </recommendedName>
</protein>
<keyword evidence="1 2" id="KW-0732">Signal</keyword>
<name>A0ABP8JS89_9MICO</name>
<gene>
    <name evidence="4" type="ORF">GCM10023153_17110</name>
</gene>
<dbReference type="Proteomes" id="UP001500390">
    <property type="component" value="Unassembled WGS sequence"/>
</dbReference>
<feature type="domain" description="M23ase beta-sheet core" evidence="3">
    <location>
        <begin position="93"/>
        <end position="187"/>
    </location>
</feature>
<dbReference type="CDD" id="cd12797">
    <property type="entry name" value="M23_peptidase"/>
    <property type="match status" value="1"/>
</dbReference>
<evidence type="ECO:0000313" key="4">
    <source>
        <dbReference type="EMBL" id="GAA4395247.1"/>
    </source>
</evidence>
<accession>A0ABP8JS89</accession>
<dbReference type="PANTHER" id="PTHR21666">
    <property type="entry name" value="PEPTIDASE-RELATED"/>
    <property type="match status" value="1"/>
</dbReference>
<reference evidence="5" key="1">
    <citation type="journal article" date="2019" name="Int. J. Syst. Evol. Microbiol.">
        <title>The Global Catalogue of Microorganisms (GCM) 10K type strain sequencing project: providing services to taxonomists for standard genome sequencing and annotation.</title>
        <authorList>
            <consortium name="The Broad Institute Genomics Platform"/>
            <consortium name="The Broad Institute Genome Sequencing Center for Infectious Disease"/>
            <person name="Wu L."/>
            <person name="Ma J."/>
        </authorList>
    </citation>
    <scope>NUCLEOTIDE SEQUENCE [LARGE SCALE GENOMIC DNA]</scope>
    <source>
        <strain evidence="5">JCM 17738</strain>
    </source>
</reference>
<keyword evidence="5" id="KW-1185">Reference proteome</keyword>
<dbReference type="SUPFAM" id="SSF51261">
    <property type="entry name" value="Duplicated hybrid motif"/>
    <property type="match status" value="1"/>
</dbReference>
<dbReference type="RefSeq" id="WP_246196801.1">
    <property type="nucleotide sequence ID" value="NZ_BAABFX010000026.1"/>
</dbReference>
<sequence>MSLSSALAVVAGVLAAAVSASAPPDAGVSAPGAPAVGTHAMTSAVVGLLGAEVAGAGQSTPAAGERRRWQWPVQPRPEVARPFVAPLSPYGAGHRGLDLTASAGVAVLAVEGGVVVHAGVIAGRGTVSIQHADGLRSTYEPVTASVAAGGVVTVGQRIGTLEATAGHCGPRGCLHLGARRGETYLDPLPLLAGGRVILLPFH</sequence>
<evidence type="ECO:0000259" key="3">
    <source>
        <dbReference type="Pfam" id="PF01551"/>
    </source>
</evidence>
<comment type="caution">
    <text evidence="4">The sequence shown here is derived from an EMBL/GenBank/DDBJ whole genome shotgun (WGS) entry which is preliminary data.</text>
</comment>
<dbReference type="InterPro" id="IPR016047">
    <property type="entry name" value="M23ase_b-sheet_dom"/>
</dbReference>
<feature type="signal peptide" evidence="2">
    <location>
        <begin position="1"/>
        <end position="22"/>
    </location>
</feature>
<dbReference type="EMBL" id="BAABFX010000026">
    <property type="protein sequence ID" value="GAA4395247.1"/>
    <property type="molecule type" value="Genomic_DNA"/>
</dbReference>
<dbReference type="PANTHER" id="PTHR21666:SF289">
    <property type="entry name" value="L-ALA--D-GLU ENDOPEPTIDASE"/>
    <property type="match status" value="1"/>
</dbReference>
<evidence type="ECO:0000313" key="5">
    <source>
        <dbReference type="Proteomes" id="UP001500390"/>
    </source>
</evidence>
<dbReference type="InterPro" id="IPR050570">
    <property type="entry name" value="Cell_wall_metabolism_enzyme"/>
</dbReference>
<evidence type="ECO:0000256" key="2">
    <source>
        <dbReference type="SAM" id="SignalP"/>
    </source>
</evidence>
<organism evidence="4 5">
    <name type="scientific">Ornithinibacter aureus</name>
    <dbReference type="NCBI Taxonomy" id="622664"/>
    <lineage>
        <taxon>Bacteria</taxon>
        <taxon>Bacillati</taxon>
        <taxon>Actinomycetota</taxon>
        <taxon>Actinomycetes</taxon>
        <taxon>Micrococcales</taxon>
        <taxon>Intrasporangiaceae</taxon>
        <taxon>Ornithinibacter</taxon>
    </lineage>
</organism>
<feature type="chain" id="PRO_5045947356" description="M23ase beta-sheet core domain-containing protein" evidence="2">
    <location>
        <begin position="23"/>
        <end position="202"/>
    </location>
</feature>
<dbReference type="Gene3D" id="2.70.70.10">
    <property type="entry name" value="Glucose Permease (Domain IIA)"/>
    <property type="match status" value="1"/>
</dbReference>
<evidence type="ECO:0000256" key="1">
    <source>
        <dbReference type="ARBA" id="ARBA00022729"/>
    </source>
</evidence>
<dbReference type="Pfam" id="PF01551">
    <property type="entry name" value="Peptidase_M23"/>
    <property type="match status" value="1"/>
</dbReference>